<dbReference type="InterPro" id="IPR004812">
    <property type="entry name" value="Efflux_drug-R_Bcr/CmlA"/>
</dbReference>
<keyword evidence="11" id="KW-1185">Reference proteome</keyword>
<reference evidence="11" key="1">
    <citation type="journal article" date="2019" name="Int. J. Syst. Evol. Microbiol.">
        <title>The Global Catalogue of Microorganisms (GCM) 10K type strain sequencing project: providing services to taxonomists for standard genome sequencing and annotation.</title>
        <authorList>
            <consortium name="The Broad Institute Genomics Platform"/>
            <consortium name="The Broad Institute Genome Sequencing Center for Infectious Disease"/>
            <person name="Wu L."/>
            <person name="Ma J."/>
        </authorList>
    </citation>
    <scope>NUCLEOTIDE SEQUENCE [LARGE SCALE GENOMIC DNA]</scope>
    <source>
        <strain evidence="11">JCM 16902</strain>
    </source>
</reference>
<comment type="caution">
    <text evidence="10">The sequence shown here is derived from an EMBL/GenBank/DDBJ whole genome shotgun (WGS) entry which is preliminary data.</text>
</comment>
<gene>
    <name evidence="10" type="ORF">GCM10022223_16050</name>
</gene>
<dbReference type="RefSeq" id="WP_231489128.1">
    <property type="nucleotide sequence ID" value="NZ_BAAAZO010000002.1"/>
</dbReference>
<dbReference type="Pfam" id="PF07690">
    <property type="entry name" value="MFS_1"/>
    <property type="match status" value="1"/>
</dbReference>
<comment type="subcellular location">
    <subcellularLocation>
        <location evidence="1">Cell membrane</location>
        <topology evidence="1">Multi-pass membrane protein</topology>
    </subcellularLocation>
</comment>
<feature type="transmembrane region" description="Helical" evidence="8">
    <location>
        <begin position="371"/>
        <end position="392"/>
    </location>
</feature>
<keyword evidence="3" id="KW-0813">Transport</keyword>
<feature type="transmembrane region" description="Helical" evidence="8">
    <location>
        <begin position="217"/>
        <end position="235"/>
    </location>
</feature>
<feature type="transmembrane region" description="Helical" evidence="8">
    <location>
        <begin position="341"/>
        <end position="365"/>
    </location>
</feature>
<dbReference type="PANTHER" id="PTHR43124:SF3">
    <property type="entry name" value="CHLORAMPHENICOL EFFLUX PUMP RV0191"/>
    <property type="match status" value="1"/>
</dbReference>
<dbReference type="InterPro" id="IPR036259">
    <property type="entry name" value="MFS_trans_sf"/>
</dbReference>
<keyword evidence="4" id="KW-1003">Cell membrane</keyword>
<feature type="transmembrane region" description="Helical" evidence="8">
    <location>
        <begin position="255"/>
        <end position="276"/>
    </location>
</feature>
<keyword evidence="5 8" id="KW-0812">Transmembrane</keyword>
<feature type="transmembrane region" description="Helical" evidence="8">
    <location>
        <begin position="109"/>
        <end position="126"/>
    </location>
</feature>
<feature type="transmembrane region" description="Helical" evidence="8">
    <location>
        <begin position="312"/>
        <end position="334"/>
    </location>
</feature>
<dbReference type="InterPro" id="IPR050189">
    <property type="entry name" value="MFS_Efflux_Transporters"/>
</dbReference>
<keyword evidence="7 8" id="KW-0472">Membrane</keyword>
<dbReference type="InterPro" id="IPR011701">
    <property type="entry name" value="MFS"/>
</dbReference>
<dbReference type="EMBL" id="BAAAZO010000002">
    <property type="protein sequence ID" value="GAA3601164.1"/>
    <property type="molecule type" value="Genomic_DNA"/>
</dbReference>
<evidence type="ECO:0000256" key="3">
    <source>
        <dbReference type="ARBA" id="ARBA00022448"/>
    </source>
</evidence>
<feature type="transmembrane region" description="Helical" evidence="8">
    <location>
        <begin position="12"/>
        <end position="29"/>
    </location>
</feature>
<dbReference type="PROSITE" id="PS50850">
    <property type="entry name" value="MFS"/>
    <property type="match status" value="1"/>
</dbReference>
<accession>A0ABP6ZAV4</accession>
<evidence type="ECO:0000256" key="4">
    <source>
        <dbReference type="ARBA" id="ARBA00022475"/>
    </source>
</evidence>
<evidence type="ECO:0000313" key="10">
    <source>
        <dbReference type="EMBL" id="GAA3601164.1"/>
    </source>
</evidence>
<organism evidence="10 11">
    <name type="scientific">Kineosporia mesophila</name>
    <dbReference type="NCBI Taxonomy" id="566012"/>
    <lineage>
        <taxon>Bacteria</taxon>
        <taxon>Bacillati</taxon>
        <taxon>Actinomycetota</taxon>
        <taxon>Actinomycetes</taxon>
        <taxon>Kineosporiales</taxon>
        <taxon>Kineosporiaceae</taxon>
        <taxon>Kineosporia</taxon>
    </lineage>
</organism>
<feature type="transmembrane region" description="Helical" evidence="8">
    <location>
        <begin position="283"/>
        <end position="306"/>
    </location>
</feature>
<evidence type="ECO:0000313" key="11">
    <source>
        <dbReference type="Proteomes" id="UP001501074"/>
    </source>
</evidence>
<feature type="transmembrane region" description="Helical" evidence="8">
    <location>
        <begin position="169"/>
        <end position="188"/>
    </location>
</feature>
<evidence type="ECO:0000256" key="5">
    <source>
        <dbReference type="ARBA" id="ARBA00022692"/>
    </source>
</evidence>
<evidence type="ECO:0000256" key="6">
    <source>
        <dbReference type="ARBA" id="ARBA00022989"/>
    </source>
</evidence>
<feature type="transmembrane region" description="Helical" evidence="8">
    <location>
        <begin position="49"/>
        <end position="69"/>
    </location>
</feature>
<feature type="transmembrane region" description="Helical" evidence="8">
    <location>
        <begin position="138"/>
        <end position="157"/>
    </location>
</feature>
<keyword evidence="6 8" id="KW-1133">Transmembrane helix</keyword>
<evidence type="ECO:0000256" key="7">
    <source>
        <dbReference type="ARBA" id="ARBA00023136"/>
    </source>
</evidence>
<proteinExistence type="inferred from homology"/>
<dbReference type="NCBIfam" id="TIGR00710">
    <property type="entry name" value="efflux_Bcr_CflA"/>
    <property type="match status" value="1"/>
</dbReference>
<evidence type="ECO:0000259" key="9">
    <source>
        <dbReference type="PROSITE" id="PS50850"/>
    </source>
</evidence>
<sequence length="430" mass="42808">MSDAHPGTRQRALVLVVLAACVALGPLSTDVYVPGLPDLAGDLGASASAVQLTVTACLVGLAAGQLLAGPLSDARGRRGPLLFGLALYTLAGLLCAAAPTVALLVGLRAVQGIGGAFAVVIAYAYVRDRYSGSQAAAYFSLMLSVTGLAPVLAPLAGGLVLEVSGWREIFVGLGGLSALGLAGALRLPESHPAARRSRAGAREIATVYRRLLKDPVLIGYTLTNALVFAAMFAYIAGSPFVLQQMHGLSVQQYSVVFAVNGAGIMAAAQIGGALVGRLGAHTLLGAGVVLSFTGSALTLGVALAGAGVGPTIVALFLMVAGVGLVLPNAPALALEHHGANAGAAAALLGCAQFLVGGLAAPLVGIGGSYSAVPMAVVMAGFTVAAVLTFVWCTRTRSAALRQTRSASTGGPCPAEDQGVVQACGARPLQS</sequence>
<evidence type="ECO:0000256" key="8">
    <source>
        <dbReference type="SAM" id="Phobius"/>
    </source>
</evidence>
<protein>
    <submittedName>
        <fullName evidence="10">Multidrug effflux MFS transporter</fullName>
    </submittedName>
</protein>
<dbReference type="PANTHER" id="PTHR43124">
    <property type="entry name" value="PURINE EFFLUX PUMP PBUE"/>
    <property type="match status" value="1"/>
</dbReference>
<name>A0ABP6ZAV4_9ACTN</name>
<dbReference type="CDD" id="cd17320">
    <property type="entry name" value="MFS_MdfA_MDR_like"/>
    <property type="match status" value="1"/>
</dbReference>
<feature type="domain" description="Major facilitator superfamily (MFS) profile" evidence="9">
    <location>
        <begin position="14"/>
        <end position="396"/>
    </location>
</feature>
<evidence type="ECO:0000256" key="2">
    <source>
        <dbReference type="ARBA" id="ARBA00006236"/>
    </source>
</evidence>
<dbReference type="SUPFAM" id="SSF103473">
    <property type="entry name" value="MFS general substrate transporter"/>
    <property type="match status" value="1"/>
</dbReference>
<dbReference type="Gene3D" id="1.20.1720.10">
    <property type="entry name" value="Multidrug resistance protein D"/>
    <property type="match status" value="1"/>
</dbReference>
<feature type="transmembrane region" description="Helical" evidence="8">
    <location>
        <begin position="81"/>
        <end position="103"/>
    </location>
</feature>
<comment type="similarity">
    <text evidence="2">Belongs to the major facilitator superfamily. Bcr/CmlA family.</text>
</comment>
<evidence type="ECO:0000256" key="1">
    <source>
        <dbReference type="ARBA" id="ARBA00004651"/>
    </source>
</evidence>
<dbReference type="Proteomes" id="UP001501074">
    <property type="component" value="Unassembled WGS sequence"/>
</dbReference>
<dbReference type="InterPro" id="IPR020846">
    <property type="entry name" value="MFS_dom"/>
</dbReference>